<reference evidence="3 4" key="1">
    <citation type="submission" date="2017-10" db="EMBL/GenBank/DDBJ databases">
        <title>Genome announcement of Methylocella silvestris TVC from permafrost.</title>
        <authorList>
            <person name="Wang J."/>
            <person name="Geng K."/>
            <person name="Ul-Haque F."/>
            <person name="Crombie A.T."/>
            <person name="Street L.E."/>
            <person name="Wookey P.A."/>
            <person name="Murrell J.C."/>
            <person name="Pratscher J."/>
        </authorList>
    </citation>
    <scope>NUCLEOTIDE SEQUENCE [LARGE SCALE GENOMIC DNA]</scope>
    <source>
        <strain evidence="3 4">TVC</strain>
    </source>
</reference>
<dbReference type="Proteomes" id="UP000236286">
    <property type="component" value="Unassembled WGS sequence"/>
</dbReference>
<keyword evidence="1" id="KW-0732">Signal</keyword>
<dbReference type="Pfam" id="PF00656">
    <property type="entry name" value="Peptidase_C14"/>
    <property type="match status" value="1"/>
</dbReference>
<dbReference type="GO" id="GO:0006508">
    <property type="term" value="P:proteolysis"/>
    <property type="evidence" value="ECO:0007669"/>
    <property type="project" value="InterPro"/>
</dbReference>
<organism evidence="3 4">
    <name type="scientific">Methylocella silvestris</name>
    <dbReference type="NCBI Taxonomy" id="199596"/>
    <lineage>
        <taxon>Bacteria</taxon>
        <taxon>Pseudomonadati</taxon>
        <taxon>Pseudomonadota</taxon>
        <taxon>Alphaproteobacteria</taxon>
        <taxon>Hyphomicrobiales</taxon>
        <taxon>Beijerinckiaceae</taxon>
        <taxon>Methylocella</taxon>
    </lineage>
</organism>
<evidence type="ECO:0000313" key="4">
    <source>
        <dbReference type="Proteomes" id="UP000236286"/>
    </source>
</evidence>
<evidence type="ECO:0000259" key="2">
    <source>
        <dbReference type="PROSITE" id="PS50208"/>
    </source>
</evidence>
<dbReference type="RefSeq" id="WP_102843027.1">
    <property type="nucleotide sequence ID" value="NZ_PDZR01000005.1"/>
</dbReference>
<evidence type="ECO:0000256" key="1">
    <source>
        <dbReference type="SAM" id="SignalP"/>
    </source>
</evidence>
<dbReference type="PANTHER" id="PTHR22576">
    <property type="entry name" value="MUCOSA ASSOCIATED LYMPHOID TISSUE LYMPHOMA TRANSLOCATION PROTEIN 1/PARACASPASE"/>
    <property type="match status" value="1"/>
</dbReference>
<dbReference type="InterPro" id="IPR029030">
    <property type="entry name" value="Caspase-like_dom_sf"/>
</dbReference>
<feature type="signal peptide" evidence="1">
    <location>
        <begin position="1"/>
        <end position="22"/>
    </location>
</feature>
<dbReference type="InterPro" id="IPR001309">
    <property type="entry name" value="Pept_C14_p20"/>
</dbReference>
<gene>
    <name evidence="3" type="ORF">CR492_07015</name>
</gene>
<dbReference type="Pfam" id="PF03781">
    <property type="entry name" value="FGE-sulfatase"/>
    <property type="match status" value="1"/>
</dbReference>
<dbReference type="PROSITE" id="PS50208">
    <property type="entry name" value="CASPASE_P20"/>
    <property type="match status" value="1"/>
</dbReference>
<protein>
    <recommendedName>
        <fullName evidence="2">Caspase family p20 domain-containing protein</fullName>
    </recommendedName>
</protein>
<dbReference type="AlphaFoldDB" id="A0A2J7TIY4"/>
<dbReference type="InterPro" id="IPR016187">
    <property type="entry name" value="CTDL_fold"/>
</dbReference>
<accession>A0A2J7TIY4</accession>
<dbReference type="InterPro" id="IPR052039">
    <property type="entry name" value="Caspase-related_regulators"/>
</dbReference>
<dbReference type="InterPro" id="IPR042095">
    <property type="entry name" value="SUMF_sf"/>
</dbReference>
<feature type="domain" description="Caspase family p20" evidence="2">
    <location>
        <begin position="32"/>
        <end position="107"/>
    </location>
</feature>
<dbReference type="SUPFAM" id="SSF52129">
    <property type="entry name" value="Caspase-like"/>
    <property type="match status" value="1"/>
</dbReference>
<dbReference type="GO" id="GO:0004197">
    <property type="term" value="F:cysteine-type endopeptidase activity"/>
    <property type="evidence" value="ECO:0007669"/>
    <property type="project" value="InterPro"/>
</dbReference>
<sequence length="523" mass="54522">MRFPVLLLLLSLFAMLASGVRATEAAEGGGGGVALLIANAAYSGVPASAAVVAGAQNLARELSRLGFAVTIQSNLDRAAMRRAIDAFAAQIRPGGPALFFFAGYGVEAKGSSYLIPVDAGIWTEADVRKEGVGVDGVLAAMVKAGAKPNVMILDASRRNPFERRFRSFSAGLGVIDPPPQTLLFSAAEPGKVVGDQESESSVFIAELIKELSAPDSTADDVFNRTRLGVFRATKGQQAPVMKSTLTEPFFLSAQSSAGAGFADEAPGLEADGAAFGAPAEARPGAVFRDCAACPSLVIVPAGAFAMGSDDFDAEQPVHSVVIAKPFAMGRFEVTNTQWDACVAGGGCGGWRPQDRGASGGGAPVGEVSFVDASRYLDWLSHKTGRAYRLPSEAEWEYAARAGTTSRFWWSDEVGTDHANCRGCGGPGRPLAAGSYPANPFGLNDTAGNIAEWTADCWTASYAGAPRDGSAVVAPAGGGACKQRVVRGGSFDAGARYVRSASRFLYDAELRYYTNGFRVVRDLP</sequence>
<dbReference type="PANTHER" id="PTHR22576:SF37">
    <property type="entry name" value="MUCOSA-ASSOCIATED LYMPHOID TISSUE LYMPHOMA TRANSLOCATION PROTEIN 1"/>
    <property type="match status" value="1"/>
</dbReference>
<dbReference type="EMBL" id="PDZR01000005">
    <property type="protein sequence ID" value="PNG26732.1"/>
    <property type="molecule type" value="Genomic_DNA"/>
</dbReference>
<dbReference type="InterPro" id="IPR011600">
    <property type="entry name" value="Pept_C14_caspase"/>
</dbReference>
<dbReference type="SUPFAM" id="SSF56436">
    <property type="entry name" value="C-type lectin-like"/>
    <property type="match status" value="1"/>
</dbReference>
<dbReference type="InterPro" id="IPR005532">
    <property type="entry name" value="SUMF_dom"/>
</dbReference>
<feature type="chain" id="PRO_5014430835" description="Caspase family p20 domain-containing protein" evidence="1">
    <location>
        <begin position="23"/>
        <end position="523"/>
    </location>
</feature>
<comment type="caution">
    <text evidence="3">The sequence shown here is derived from an EMBL/GenBank/DDBJ whole genome shotgun (WGS) entry which is preliminary data.</text>
</comment>
<dbReference type="Gene3D" id="3.40.50.1460">
    <property type="match status" value="1"/>
</dbReference>
<dbReference type="Gene3D" id="3.90.1580.10">
    <property type="entry name" value="paralog of FGE (formylglycine-generating enzyme)"/>
    <property type="match status" value="1"/>
</dbReference>
<evidence type="ECO:0000313" key="3">
    <source>
        <dbReference type="EMBL" id="PNG26732.1"/>
    </source>
</evidence>
<dbReference type="OrthoDB" id="9768004at2"/>
<proteinExistence type="predicted"/>
<name>A0A2J7TIY4_METSI</name>